<dbReference type="GO" id="GO:0005506">
    <property type="term" value="F:iron ion binding"/>
    <property type="evidence" value="ECO:0007669"/>
    <property type="project" value="InterPro"/>
</dbReference>
<protein>
    <submittedName>
        <fullName evidence="2">Iron-sulfur cluster assembly scaffold protein IscU</fullName>
    </submittedName>
</protein>
<gene>
    <name evidence="2" type="ORF">MNB_SM-6-76</name>
</gene>
<organism evidence="2">
    <name type="scientific">hydrothermal vent metagenome</name>
    <dbReference type="NCBI Taxonomy" id="652676"/>
    <lineage>
        <taxon>unclassified sequences</taxon>
        <taxon>metagenomes</taxon>
        <taxon>ecological metagenomes</taxon>
    </lineage>
</organism>
<dbReference type="GO" id="GO:0016226">
    <property type="term" value="P:iron-sulfur cluster assembly"/>
    <property type="evidence" value="ECO:0007669"/>
    <property type="project" value="InterPro"/>
</dbReference>
<evidence type="ECO:0000313" key="2">
    <source>
        <dbReference type="EMBL" id="SFV69236.1"/>
    </source>
</evidence>
<feature type="domain" description="NIF system FeS cluster assembly NifU N-terminal" evidence="1">
    <location>
        <begin position="13"/>
        <end position="124"/>
    </location>
</feature>
<accession>A0A1W1CTT4</accession>
<sequence>MFENVKMPEGMSAEVLEHLMYPKNYGKLDDADGVGVALDEKTGEYVIFYTKLDDEIVKDVKFATNGCQDTVVIGSMFTDMIIGNDLEYAQKAVQKMHDKLGTLTPQQQVCADIVFTAFIASLKNKENKDTGADEELHVLKMKESCETPEKKEENNEQ</sequence>
<dbReference type="Gene3D" id="3.90.1010.10">
    <property type="match status" value="1"/>
</dbReference>
<dbReference type="PANTHER" id="PTHR10093">
    <property type="entry name" value="IRON-SULFUR CLUSTER ASSEMBLY ENZYME NIFU HOMOLOG"/>
    <property type="match status" value="1"/>
</dbReference>
<evidence type="ECO:0000259" key="1">
    <source>
        <dbReference type="Pfam" id="PF01592"/>
    </source>
</evidence>
<dbReference type="EMBL" id="FPHK01000130">
    <property type="protein sequence ID" value="SFV69236.1"/>
    <property type="molecule type" value="Genomic_DNA"/>
</dbReference>
<name>A0A1W1CTT4_9ZZZZ</name>
<dbReference type="Pfam" id="PF01592">
    <property type="entry name" value="NifU_N"/>
    <property type="match status" value="1"/>
</dbReference>
<dbReference type="AlphaFoldDB" id="A0A1W1CTT4"/>
<dbReference type="SUPFAM" id="SSF82649">
    <property type="entry name" value="SufE/NifU"/>
    <property type="match status" value="1"/>
</dbReference>
<proteinExistence type="predicted"/>
<dbReference type="GO" id="GO:0051536">
    <property type="term" value="F:iron-sulfur cluster binding"/>
    <property type="evidence" value="ECO:0007669"/>
    <property type="project" value="InterPro"/>
</dbReference>
<dbReference type="InterPro" id="IPR002871">
    <property type="entry name" value="NIF_FeS_clus_asmbl_NifU_N"/>
</dbReference>
<reference evidence="2" key="1">
    <citation type="submission" date="2016-10" db="EMBL/GenBank/DDBJ databases">
        <authorList>
            <person name="de Groot N.N."/>
        </authorList>
    </citation>
    <scope>NUCLEOTIDE SEQUENCE</scope>
</reference>